<evidence type="ECO:0000313" key="3">
    <source>
        <dbReference type="Proteomes" id="UP000024635"/>
    </source>
</evidence>
<dbReference type="EMBL" id="JARK01001420">
    <property type="protein sequence ID" value="EYC05102.1"/>
    <property type="molecule type" value="Genomic_DNA"/>
</dbReference>
<feature type="transmembrane region" description="Helical" evidence="1">
    <location>
        <begin position="59"/>
        <end position="82"/>
    </location>
</feature>
<name>A0A016TR50_9BILA</name>
<keyword evidence="1" id="KW-1133">Transmembrane helix</keyword>
<dbReference type="OrthoDB" id="10262360at2759"/>
<dbReference type="Proteomes" id="UP000024635">
    <property type="component" value="Unassembled WGS sequence"/>
</dbReference>
<organism evidence="2 3">
    <name type="scientific">Ancylostoma ceylanicum</name>
    <dbReference type="NCBI Taxonomy" id="53326"/>
    <lineage>
        <taxon>Eukaryota</taxon>
        <taxon>Metazoa</taxon>
        <taxon>Ecdysozoa</taxon>
        <taxon>Nematoda</taxon>
        <taxon>Chromadorea</taxon>
        <taxon>Rhabditida</taxon>
        <taxon>Rhabditina</taxon>
        <taxon>Rhabditomorpha</taxon>
        <taxon>Strongyloidea</taxon>
        <taxon>Ancylostomatidae</taxon>
        <taxon>Ancylostomatinae</taxon>
        <taxon>Ancylostoma</taxon>
    </lineage>
</organism>
<sequence>MTTMKSKVHSEMEILEKNDKLITRYFQEARHVEDILGIKEDGEERDIWRRYSKERMKTVSVALVLCLHIGVIVFNCTSWTYFYCRRGSARFRAKADSTGSIGGMD</sequence>
<evidence type="ECO:0000256" key="1">
    <source>
        <dbReference type="SAM" id="Phobius"/>
    </source>
</evidence>
<comment type="caution">
    <text evidence="2">The sequence shown here is derived from an EMBL/GenBank/DDBJ whole genome shotgun (WGS) entry which is preliminary data.</text>
</comment>
<dbReference type="AlphaFoldDB" id="A0A016TR50"/>
<reference evidence="3" key="1">
    <citation type="journal article" date="2015" name="Nat. Genet.">
        <title>The genome and transcriptome of the zoonotic hookworm Ancylostoma ceylanicum identify infection-specific gene families.</title>
        <authorList>
            <person name="Schwarz E.M."/>
            <person name="Hu Y."/>
            <person name="Antoshechkin I."/>
            <person name="Miller M.M."/>
            <person name="Sternberg P.W."/>
            <person name="Aroian R.V."/>
        </authorList>
    </citation>
    <scope>NUCLEOTIDE SEQUENCE</scope>
    <source>
        <strain evidence="3">HY135</strain>
    </source>
</reference>
<dbReference type="STRING" id="53326.A0A016TR50"/>
<keyword evidence="3" id="KW-1185">Reference proteome</keyword>
<protein>
    <submittedName>
        <fullName evidence="2">Uncharacterized protein</fullName>
    </submittedName>
</protein>
<proteinExistence type="predicted"/>
<keyword evidence="1" id="KW-0472">Membrane</keyword>
<accession>A0A016TR50</accession>
<keyword evidence="1" id="KW-0812">Transmembrane</keyword>
<gene>
    <name evidence="2" type="primary">Acey_s0084.g1777</name>
    <name evidence="2" type="ORF">Y032_0084g1777</name>
</gene>
<evidence type="ECO:0000313" key="2">
    <source>
        <dbReference type="EMBL" id="EYC05102.1"/>
    </source>
</evidence>